<accession>A0A078GC52</accession>
<evidence type="ECO:0000313" key="3">
    <source>
        <dbReference type="Proteomes" id="UP000028999"/>
    </source>
</evidence>
<protein>
    <submittedName>
        <fullName evidence="2">BnaC02g25770D protein</fullName>
    </submittedName>
</protein>
<dbReference type="Gramene" id="CDY22273">
    <property type="protein sequence ID" value="CDY22273"/>
    <property type="gene ID" value="GSBRNA2T00018726001"/>
</dbReference>
<evidence type="ECO:0000256" key="1">
    <source>
        <dbReference type="SAM" id="SignalP"/>
    </source>
</evidence>
<reference evidence="2 3" key="1">
    <citation type="journal article" date="2014" name="Science">
        <title>Plant genetics. Early allopolyploid evolution in the post-Neolithic Brassica napus oilseed genome.</title>
        <authorList>
            <person name="Chalhoub B."/>
            <person name="Denoeud F."/>
            <person name="Liu S."/>
            <person name="Parkin I.A."/>
            <person name="Tang H."/>
            <person name="Wang X."/>
            <person name="Chiquet J."/>
            <person name="Belcram H."/>
            <person name="Tong C."/>
            <person name="Samans B."/>
            <person name="Correa M."/>
            <person name="Da Silva C."/>
            <person name="Just J."/>
            <person name="Falentin C."/>
            <person name="Koh C.S."/>
            <person name="Le Clainche I."/>
            <person name="Bernard M."/>
            <person name="Bento P."/>
            <person name="Noel B."/>
            <person name="Labadie K."/>
            <person name="Alberti A."/>
            <person name="Charles M."/>
            <person name="Arnaud D."/>
            <person name="Guo H."/>
            <person name="Daviaud C."/>
            <person name="Alamery S."/>
            <person name="Jabbari K."/>
            <person name="Zhao M."/>
            <person name="Edger P.P."/>
            <person name="Chelaifa H."/>
            <person name="Tack D."/>
            <person name="Lassalle G."/>
            <person name="Mestiri I."/>
            <person name="Schnel N."/>
            <person name="Le Paslier M.C."/>
            <person name="Fan G."/>
            <person name="Renault V."/>
            <person name="Bayer P.E."/>
            <person name="Golicz A.A."/>
            <person name="Manoli S."/>
            <person name="Lee T.H."/>
            <person name="Thi V.H."/>
            <person name="Chalabi S."/>
            <person name="Hu Q."/>
            <person name="Fan C."/>
            <person name="Tollenaere R."/>
            <person name="Lu Y."/>
            <person name="Battail C."/>
            <person name="Shen J."/>
            <person name="Sidebottom C.H."/>
            <person name="Wang X."/>
            <person name="Canaguier A."/>
            <person name="Chauveau A."/>
            <person name="Berard A."/>
            <person name="Deniot G."/>
            <person name="Guan M."/>
            <person name="Liu Z."/>
            <person name="Sun F."/>
            <person name="Lim Y.P."/>
            <person name="Lyons E."/>
            <person name="Town C.D."/>
            <person name="Bancroft I."/>
            <person name="Wang X."/>
            <person name="Meng J."/>
            <person name="Ma J."/>
            <person name="Pires J.C."/>
            <person name="King G.J."/>
            <person name="Brunel D."/>
            <person name="Delourme R."/>
            <person name="Renard M."/>
            <person name="Aury J.M."/>
            <person name="Adams K.L."/>
            <person name="Batley J."/>
            <person name="Snowdon R.J."/>
            <person name="Tost J."/>
            <person name="Edwards D."/>
            <person name="Zhou Y."/>
            <person name="Hua W."/>
            <person name="Sharpe A.G."/>
            <person name="Paterson A.H."/>
            <person name="Guan C."/>
            <person name="Wincker P."/>
        </authorList>
    </citation>
    <scope>NUCLEOTIDE SEQUENCE [LARGE SCALE GENOMIC DNA]</scope>
    <source>
        <strain evidence="3">cv. Darmor-bzh</strain>
    </source>
</reference>
<dbReference type="EMBL" id="LK032129">
    <property type="protein sequence ID" value="CDY22273.1"/>
    <property type="molecule type" value="Genomic_DNA"/>
</dbReference>
<evidence type="ECO:0000313" key="2">
    <source>
        <dbReference type="EMBL" id="CDY22273.1"/>
    </source>
</evidence>
<name>A0A078GC52_BRANA</name>
<gene>
    <name evidence="2" type="primary">BnaC02g25770D</name>
    <name evidence="2" type="ORF">GSBRNA2T00018726001</name>
</gene>
<dbReference type="PaxDb" id="3708-A0A078GC52"/>
<keyword evidence="3" id="KW-1185">Reference proteome</keyword>
<dbReference type="Proteomes" id="UP000028999">
    <property type="component" value="Unassembled WGS sequence"/>
</dbReference>
<feature type="chain" id="PRO_5001735742" evidence="1">
    <location>
        <begin position="29"/>
        <end position="111"/>
    </location>
</feature>
<keyword evidence="1" id="KW-0732">Signal</keyword>
<feature type="signal peptide" evidence="1">
    <location>
        <begin position="1"/>
        <end position="28"/>
    </location>
</feature>
<organism evidence="2 3">
    <name type="scientific">Brassica napus</name>
    <name type="common">Rape</name>
    <dbReference type="NCBI Taxonomy" id="3708"/>
    <lineage>
        <taxon>Eukaryota</taxon>
        <taxon>Viridiplantae</taxon>
        <taxon>Streptophyta</taxon>
        <taxon>Embryophyta</taxon>
        <taxon>Tracheophyta</taxon>
        <taxon>Spermatophyta</taxon>
        <taxon>Magnoliopsida</taxon>
        <taxon>eudicotyledons</taxon>
        <taxon>Gunneridae</taxon>
        <taxon>Pentapetalae</taxon>
        <taxon>rosids</taxon>
        <taxon>malvids</taxon>
        <taxon>Brassicales</taxon>
        <taxon>Brassicaceae</taxon>
        <taxon>Brassiceae</taxon>
        <taxon>Brassica</taxon>
    </lineage>
</organism>
<proteinExistence type="predicted"/>
<dbReference type="AlphaFoldDB" id="A0A078GC52"/>
<sequence>MSVFPLNVKWRCMPISIIVCLSCGAVRSESEDATDFVSTVFRGADWVSTSHKVTISQVSGIAMKLASTHSSFSLSSLSTYLRGFSISIAYVVSSFVCKVCLNSFLLCSLNV</sequence>